<dbReference type="PANTHER" id="PTHR43539:SF78">
    <property type="entry name" value="FLAVIN-CONTAINING MONOOXYGENASE"/>
    <property type="match status" value="1"/>
</dbReference>
<dbReference type="OrthoDB" id="9778740at2"/>
<dbReference type="Pfam" id="PF13738">
    <property type="entry name" value="Pyr_redox_3"/>
    <property type="match status" value="1"/>
</dbReference>
<dbReference type="STRING" id="152268.A6K24_08085"/>
<protein>
    <submittedName>
        <fullName evidence="2">Monooxygenase</fullName>
    </submittedName>
</protein>
<dbReference type="PRINTS" id="PR00469">
    <property type="entry name" value="PNDRDTASEII"/>
</dbReference>
<dbReference type="GO" id="GO:0004497">
    <property type="term" value="F:monooxygenase activity"/>
    <property type="evidence" value="ECO:0007669"/>
    <property type="project" value="UniProtKB-KW"/>
</dbReference>
<dbReference type="InterPro" id="IPR050982">
    <property type="entry name" value="Auxin_biosynth/cation_transpt"/>
</dbReference>
<organism evidence="2 3">
    <name type="scientific">Metabacillus litoralis</name>
    <dbReference type="NCBI Taxonomy" id="152268"/>
    <lineage>
        <taxon>Bacteria</taxon>
        <taxon>Bacillati</taxon>
        <taxon>Bacillota</taxon>
        <taxon>Bacilli</taxon>
        <taxon>Bacillales</taxon>
        <taxon>Bacillaceae</taxon>
        <taxon>Metabacillus</taxon>
    </lineage>
</organism>
<proteinExistence type="predicted"/>
<name>A0A179SRP7_9BACI</name>
<reference evidence="3" key="1">
    <citation type="submission" date="2016-04" db="EMBL/GenBank/DDBJ databases">
        <authorList>
            <person name="Lyu Z."/>
            <person name="Lyu W."/>
        </authorList>
    </citation>
    <scope>NUCLEOTIDE SEQUENCE [LARGE SCALE GENOMIC DNA]</scope>
    <source>
        <strain evidence="3">C44</strain>
    </source>
</reference>
<dbReference type="PRINTS" id="PR00368">
    <property type="entry name" value="FADPNR"/>
</dbReference>
<dbReference type="Gene3D" id="3.50.50.60">
    <property type="entry name" value="FAD/NAD(P)-binding domain"/>
    <property type="match status" value="1"/>
</dbReference>
<dbReference type="EMBL" id="LWSG01000034">
    <property type="protein sequence ID" value="OAS84054.1"/>
    <property type="molecule type" value="Genomic_DNA"/>
</dbReference>
<dbReference type="AlphaFoldDB" id="A0A179SRP7"/>
<gene>
    <name evidence="2" type="ORF">A6K24_08085</name>
</gene>
<dbReference type="GO" id="GO:0050660">
    <property type="term" value="F:flavin adenine dinucleotide binding"/>
    <property type="evidence" value="ECO:0007669"/>
    <property type="project" value="TreeGrafter"/>
</dbReference>
<accession>A0A179SRP7</accession>
<keyword evidence="3" id="KW-1185">Reference proteome</keyword>
<sequence length="352" mass="39187">MKNPFDSIVIGAGQAGLASAFHLQNHGLRYLVLQGDDQTTGSWSKYYDSLTLFSPARYSSLPGLRFPGNQSRYPSKEEVISYLNEYTKHFNFNIRTGEKVTNVQKVGGLFEIVTAKGNVFYAKTLISATGAFANPNLPRIEGSECFKGKIIHSSEYKNVEEYKNQRVVVVGGGNSAMQIAYELAKVSNVTIASRKPISFIPQRLLGKDIHFWLKVTGIDTQFYGRKFSMNTSVMDTGIYKEAILNNMPDTKNMFTNFTDKGVVWSDGREEKVDAIIYATGYRSNVNYLTSLKNAIDKYNNPLQNKGISTTIDGLYFVGLSGQRSFSSATIRGVGSDAKYVVKKVRSFFNGLK</sequence>
<dbReference type="SUPFAM" id="SSF51735">
    <property type="entry name" value="NAD(P)-binding Rossmann-fold domains"/>
    <property type="match status" value="1"/>
</dbReference>
<dbReference type="PANTHER" id="PTHR43539">
    <property type="entry name" value="FLAVIN-BINDING MONOOXYGENASE-LIKE PROTEIN (AFU_ORTHOLOGUE AFUA_4G09220)"/>
    <property type="match status" value="1"/>
</dbReference>
<dbReference type="InterPro" id="IPR036188">
    <property type="entry name" value="FAD/NAD-bd_sf"/>
</dbReference>
<dbReference type="InterPro" id="IPR036291">
    <property type="entry name" value="NAD(P)-bd_dom_sf"/>
</dbReference>
<comment type="caution">
    <text evidence="2">The sequence shown here is derived from an EMBL/GenBank/DDBJ whole genome shotgun (WGS) entry which is preliminary data.</text>
</comment>
<dbReference type="Proteomes" id="UP000078534">
    <property type="component" value="Unassembled WGS sequence"/>
</dbReference>
<evidence type="ECO:0000256" key="1">
    <source>
        <dbReference type="ARBA" id="ARBA00023002"/>
    </source>
</evidence>
<keyword evidence="1" id="KW-0560">Oxidoreductase</keyword>
<dbReference type="SUPFAM" id="SSF51905">
    <property type="entry name" value="FAD/NAD(P)-binding domain"/>
    <property type="match status" value="1"/>
</dbReference>
<evidence type="ECO:0000313" key="2">
    <source>
        <dbReference type="EMBL" id="OAS84054.1"/>
    </source>
</evidence>
<dbReference type="RefSeq" id="WP_066337077.1">
    <property type="nucleotide sequence ID" value="NZ_LWSG01000034.1"/>
</dbReference>
<evidence type="ECO:0000313" key="3">
    <source>
        <dbReference type="Proteomes" id="UP000078534"/>
    </source>
</evidence>
<keyword evidence="2" id="KW-0503">Monooxygenase</keyword>